<protein>
    <submittedName>
        <fullName evidence="2">Uncharacterized protein</fullName>
    </submittedName>
</protein>
<gene>
    <name evidence="2" type="ORF">ARN_12740</name>
</gene>
<accession>D2TYP5</accession>
<proteinExistence type="predicted"/>
<organism evidence="2">
    <name type="scientific">Arsenophonus nasoniae</name>
    <name type="common">son-killer infecting Nasonia vitripennis</name>
    <dbReference type="NCBI Taxonomy" id="638"/>
    <lineage>
        <taxon>Bacteria</taxon>
        <taxon>Pseudomonadati</taxon>
        <taxon>Pseudomonadota</taxon>
        <taxon>Gammaproteobacteria</taxon>
        <taxon>Enterobacterales</taxon>
        <taxon>Morganellaceae</taxon>
        <taxon>Arsenophonus</taxon>
    </lineage>
</organism>
<evidence type="ECO:0000256" key="1">
    <source>
        <dbReference type="SAM" id="Phobius"/>
    </source>
</evidence>
<feature type="non-terminal residue" evidence="2">
    <location>
        <position position="1"/>
    </location>
</feature>
<feature type="transmembrane region" description="Helical" evidence="1">
    <location>
        <begin position="21"/>
        <end position="43"/>
    </location>
</feature>
<evidence type="ECO:0000313" key="2">
    <source>
        <dbReference type="EMBL" id="CBA72555.1"/>
    </source>
</evidence>
<sequence length="65" mass="7808">KRVIRYYLKSNKIVNLLLHKNYVMWNFAVSNILCFNQIFSYSYRCKCNFTKSLANSPQLLNKNIQ</sequence>
<dbReference type="EMBL" id="FN545185">
    <property type="protein sequence ID" value="CBA72555.1"/>
    <property type="molecule type" value="Genomic_DNA"/>
</dbReference>
<reference evidence="2" key="1">
    <citation type="journal article" date="2010" name="Insect Mol. Biol.">
        <title>The draft genome sequence of Arsenophonus nasoniae, son-killer bacterium of Nasonia vitripennis, reveals genes associated with virulence and symbiosis.</title>
        <authorList>
            <person name="Wilkes T."/>
            <person name="Darby A.C."/>
            <person name="Choi J."/>
            <person name="Colborne J.K."/>
            <person name="Werren J.H."/>
            <person name="Hurst G.D.D."/>
        </authorList>
    </citation>
    <scope>NUCLEOTIDE SEQUENCE</scope>
</reference>
<name>D2TYP5_9GAMM</name>
<dbReference type="AlphaFoldDB" id="D2TYP5"/>
<keyword evidence="1" id="KW-1133">Transmembrane helix</keyword>
<keyword evidence="1" id="KW-0812">Transmembrane</keyword>
<keyword evidence="1" id="KW-0472">Membrane</keyword>